<dbReference type="PANTHER" id="PTHR39418">
    <property type="entry name" value="DEHYDROGENASE-RELATED"/>
    <property type="match status" value="1"/>
</dbReference>
<name>A0ABT1Y673_9FIRM</name>
<evidence type="ECO:0000313" key="7">
    <source>
        <dbReference type="Proteomes" id="UP001524944"/>
    </source>
</evidence>
<evidence type="ECO:0000313" key="6">
    <source>
        <dbReference type="EMBL" id="MCR6545605.1"/>
    </source>
</evidence>
<feature type="domain" description="Formylmethanofuran dehydrogenase subunit E" evidence="5">
    <location>
        <begin position="14"/>
        <end position="104"/>
    </location>
</feature>
<dbReference type="EMBL" id="JANPWE010000003">
    <property type="protein sequence ID" value="MCR6545605.1"/>
    <property type="molecule type" value="Genomic_DNA"/>
</dbReference>
<dbReference type="InterPro" id="IPR026328">
    <property type="entry name" value="FmdE"/>
</dbReference>
<dbReference type="Gene3D" id="3.30.1330.130">
    <property type="match status" value="1"/>
</dbReference>
<dbReference type="PANTHER" id="PTHR39418:SF1">
    <property type="entry name" value="DEHYDROGENASE"/>
    <property type="match status" value="1"/>
</dbReference>
<evidence type="ECO:0000256" key="3">
    <source>
        <dbReference type="ARBA" id="ARBA00022833"/>
    </source>
</evidence>
<dbReference type="Pfam" id="PF01258">
    <property type="entry name" value="zf-dskA_traR"/>
    <property type="match status" value="1"/>
</dbReference>
<dbReference type="InterPro" id="IPR000962">
    <property type="entry name" value="Znf_DskA_TraR"/>
</dbReference>
<dbReference type="Pfam" id="PF02663">
    <property type="entry name" value="FmdE"/>
    <property type="match status" value="1"/>
</dbReference>
<feature type="domain" description="Zinc finger DksA/TraR C4-type" evidence="4">
    <location>
        <begin position="143"/>
        <end position="177"/>
    </location>
</feature>
<proteinExistence type="predicted"/>
<evidence type="ECO:0000256" key="2">
    <source>
        <dbReference type="ARBA" id="ARBA00022771"/>
    </source>
</evidence>
<organism evidence="6 7">
    <name type="scientific">Dehalobacterium formicoaceticum</name>
    <dbReference type="NCBI Taxonomy" id="51515"/>
    <lineage>
        <taxon>Bacteria</taxon>
        <taxon>Bacillati</taxon>
        <taxon>Bacillota</taxon>
        <taxon>Clostridia</taxon>
        <taxon>Eubacteriales</taxon>
        <taxon>Peptococcaceae</taxon>
        <taxon>Dehalobacterium</taxon>
    </lineage>
</organism>
<dbReference type="SUPFAM" id="SSF143555">
    <property type="entry name" value="FwdE-like"/>
    <property type="match status" value="1"/>
</dbReference>
<evidence type="ECO:0000256" key="1">
    <source>
        <dbReference type="ARBA" id="ARBA00022723"/>
    </source>
</evidence>
<sequence>MGYDKKLWQEAVAFHGHSCPGLAIGFRAAVLALEKLGVDRAEDEELVAIVETDACSVDAIQVIAGCSIGKGNLLYKNHGKQAFTIGNRKTGRGVRVYVDPSQLPVDRDDREARREMILSAPAEDFCKIENVSLPLPEEARIFLSVECESCGEKLSEARARLEDGKIVCLACFHDYQRGW</sequence>
<keyword evidence="3" id="KW-0862">Zinc</keyword>
<evidence type="ECO:0000259" key="5">
    <source>
        <dbReference type="Pfam" id="PF02663"/>
    </source>
</evidence>
<keyword evidence="1" id="KW-0479">Metal-binding</keyword>
<keyword evidence="7" id="KW-1185">Reference proteome</keyword>
<reference evidence="6 7" key="1">
    <citation type="submission" date="2022-08" db="EMBL/GenBank/DDBJ databases">
        <title>Proteogenomics of the novel Dehalobacterium formicoaceticum strain EZ94 highlights a key role of methyltransferases during anaerobic dichloromethane degradation.</title>
        <authorList>
            <person name="Wasmund K."/>
        </authorList>
    </citation>
    <scope>NUCLEOTIDE SEQUENCE [LARGE SCALE GENOMIC DNA]</scope>
    <source>
        <strain evidence="6 7">EZ94</strain>
    </source>
</reference>
<dbReference type="RefSeq" id="WP_089609133.1">
    <property type="nucleotide sequence ID" value="NZ_CP022121.1"/>
</dbReference>
<dbReference type="InterPro" id="IPR003814">
    <property type="entry name" value="FmdEsu_dom"/>
</dbReference>
<comment type="caution">
    <text evidence="6">The sequence shown here is derived from an EMBL/GenBank/DDBJ whole genome shotgun (WGS) entry which is preliminary data.</text>
</comment>
<gene>
    <name evidence="6" type="ORF">NVS47_08780</name>
</gene>
<accession>A0ABT1Y673</accession>
<dbReference type="InterPro" id="IPR053194">
    <property type="entry name" value="tRNA_methyltr_O"/>
</dbReference>
<protein>
    <submittedName>
        <fullName evidence="6">FmdE family protein</fullName>
    </submittedName>
</protein>
<dbReference type="Proteomes" id="UP001524944">
    <property type="component" value="Unassembled WGS sequence"/>
</dbReference>
<keyword evidence="2" id="KW-0863">Zinc-finger</keyword>
<dbReference type="PIRSF" id="PIRSF006578">
    <property type="entry name" value="FwdE"/>
    <property type="match status" value="1"/>
</dbReference>
<evidence type="ECO:0000259" key="4">
    <source>
        <dbReference type="Pfam" id="PF01258"/>
    </source>
</evidence>